<organism evidence="8 9">
    <name type="scientific">Streptomyces capillispiralis</name>
    <dbReference type="NCBI Taxonomy" id="68182"/>
    <lineage>
        <taxon>Bacteria</taxon>
        <taxon>Bacillati</taxon>
        <taxon>Actinomycetota</taxon>
        <taxon>Actinomycetes</taxon>
        <taxon>Kitasatosporales</taxon>
        <taxon>Streptomycetaceae</taxon>
        <taxon>Streptomyces</taxon>
    </lineage>
</organism>
<evidence type="ECO:0000256" key="1">
    <source>
        <dbReference type="ARBA" id="ARBA00001462"/>
    </source>
</evidence>
<dbReference type="EC" id="3.2.1.55" evidence="3"/>
<dbReference type="InterPro" id="IPR010720">
    <property type="entry name" value="Alpha-L-AF_C"/>
</dbReference>
<dbReference type="SUPFAM" id="SSF51445">
    <property type="entry name" value="(Trans)glycosidases"/>
    <property type="match status" value="1"/>
</dbReference>
<dbReference type="Gene3D" id="2.60.40.1180">
    <property type="entry name" value="Golgi alpha-mannosidase II"/>
    <property type="match status" value="1"/>
</dbReference>
<evidence type="ECO:0000256" key="3">
    <source>
        <dbReference type="ARBA" id="ARBA00012670"/>
    </source>
</evidence>
<dbReference type="InterPro" id="IPR006311">
    <property type="entry name" value="TAT_signal"/>
</dbReference>
<sequence length="829" mass="90109">MSRTAPRRTRLRLGLTATALLTAATLVPAPAHAEDVTDYTISVDPAAQGAAIDDTMYGVFFEDINRAADGGLYAELVQNRSFEYSTADNGSYTPLTSWTAAGTAEVVDDSGRLNERNRNYLSLGAGSSVTNAGYNTGIRLEQGERYDFSVWARAAGGSTLTVSLKDAAGPLATARQVAVEGGWAKYRATFTASRTSNRGRLAVASSNAAALDMVSLFPRETFRNQPNGLRKDLAEKIAALKPGFVRFPGGCLVNTGSMEDYSESSGWQRKRSYQWKDTIGPVEERATNANFWGYNQSYGLGYYEYFRFAEDVGAMPLPVVPALVTGCGQNRATDDEALLKRHIQDTLDLIEFANGPATSTWGQVRAGMGHPKPFGLTHIGVGNEENLPREFFARFQRFRAAIEAEYPDITVVSNSGPDDSGTTFDTAWQLNREGDVDLVDEHYYNSPQWFLQNNDRYDSYDRGGPKVFLGEYASQGNAWKNGLAEAAFMTGLERNADVVKLASYAPLLANEDYVQWSPDMIWFNNHASWGSANYEVQKLFMTNVGDRVVPSRASTTPDVSGPLTGAVGLSTWATSAAYDDVKVTSADGTALLSDDFSGDASQWTHSGGGSWSVRDGQYVQTDEAAENTLVTAGDPAWHDYDLHVKATKKAGKEGFLVAFGVKDTGNYYWWNLGGWNNTRSAVEQASDGGKSTLISKAGSIETGRAYDIDVKVRGRQVTLYLDGQEWGSFTDDKPAEPFRQVVTEDARTGELIVKVVNAQPAEARTAIDLGGAKVASRARVTTLAADAEAVNTETDAPVTPVTSTFRGVADEFTYTFPAHSVTFLRIARR</sequence>
<dbReference type="PROSITE" id="PS51318">
    <property type="entry name" value="TAT"/>
    <property type="match status" value="1"/>
</dbReference>
<dbReference type="SMART" id="SM00813">
    <property type="entry name" value="Alpha-L-AF_C"/>
    <property type="match status" value="1"/>
</dbReference>
<dbReference type="Gene3D" id="2.60.120.260">
    <property type="entry name" value="Galactose-binding domain-like"/>
    <property type="match status" value="1"/>
</dbReference>
<feature type="chain" id="PRO_5022141467" description="non-reducing end alpha-L-arabinofuranosidase" evidence="6">
    <location>
        <begin position="34"/>
        <end position="829"/>
    </location>
</feature>
<dbReference type="PANTHER" id="PTHR31776:SF26">
    <property type="entry name" value="SECRETED ARABINOSIDASE"/>
    <property type="match status" value="1"/>
</dbReference>
<dbReference type="Pfam" id="PF06964">
    <property type="entry name" value="Alpha-L-AF_C"/>
    <property type="match status" value="1"/>
</dbReference>
<dbReference type="InterPro" id="IPR017853">
    <property type="entry name" value="GH"/>
</dbReference>
<dbReference type="PANTHER" id="PTHR31776">
    <property type="entry name" value="ALPHA-L-ARABINOFURANOSIDASE 1"/>
    <property type="match status" value="1"/>
</dbReference>
<evidence type="ECO:0000256" key="4">
    <source>
        <dbReference type="ARBA" id="ARBA00022729"/>
    </source>
</evidence>
<dbReference type="Proteomes" id="UP000316603">
    <property type="component" value="Unassembled WGS sequence"/>
</dbReference>
<dbReference type="InterPro" id="IPR003305">
    <property type="entry name" value="CenC_carb-bd"/>
</dbReference>
<reference evidence="8 9" key="1">
    <citation type="submission" date="2019-06" db="EMBL/GenBank/DDBJ databases">
        <title>Sequencing the genomes of 1000 actinobacteria strains.</title>
        <authorList>
            <person name="Klenk H.-P."/>
        </authorList>
    </citation>
    <scope>NUCLEOTIDE SEQUENCE [LARGE SCALE GENOMIC DNA]</scope>
    <source>
        <strain evidence="8 9">DSM 41695</strain>
    </source>
</reference>
<feature type="signal peptide" evidence="6">
    <location>
        <begin position="1"/>
        <end position="33"/>
    </location>
</feature>
<name>A0A561TNF8_9ACTN</name>
<dbReference type="InterPro" id="IPR055235">
    <property type="entry name" value="ASD1_cat"/>
</dbReference>
<dbReference type="InterPro" id="IPR013320">
    <property type="entry name" value="ConA-like_dom_sf"/>
</dbReference>
<keyword evidence="4 6" id="KW-0732">Signal</keyword>
<keyword evidence="5" id="KW-0378">Hydrolase</keyword>
<feature type="domain" description="Alpha-L-arabinofuranosidase C-terminal" evidence="7">
    <location>
        <begin position="470"/>
        <end position="820"/>
    </location>
</feature>
<gene>
    <name evidence="8" type="ORF">FHX78_115695</name>
</gene>
<evidence type="ECO:0000256" key="2">
    <source>
        <dbReference type="ARBA" id="ARBA00007186"/>
    </source>
</evidence>
<proteinExistence type="inferred from homology"/>
<dbReference type="InterPro" id="IPR008979">
    <property type="entry name" value="Galactose-bd-like_sf"/>
</dbReference>
<accession>A0A561TNF8</accession>
<dbReference type="SUPFAM" id="SSF49785">
    <property type="entry name" value="Galactose-binding domain-like"/>
    <property type="match status" value="1"/>
</dbReference>
<dbReference type="GO" id="GO:0046373">
    <property type="term" value="P:L-arabinose metabolic process"/>
    <property type="evidence" value="ECO:0007669"/>
    <property type="project" value="InterPro"/>
</dbReference>
<comment type="caution">
    <text evidence="8">The sequence shown here is derived from an EMBL/GenBank/DDBJ whole genome shotgun (WGS) entry which is preliminary data.</text>
</comment>
<dbReference type="Pfam" id="PF22848">
    <property type="entry name" value="ASD1_dom"/>
    <property type="match status" value="1"/>
</dbReference>
<dbReference type="RefSeq" id="WP_145870292.1">
    <property type="nucleotide sequence ID" value="NZ_BNCE01000006.1"/>
</dbReference>
<dbReference type="OrthoDB" id="9758923at2"/>
<dbReference type="FunFam" id="3.20.20.80:FF:000090">
    <property type="entry name" value="Alpha-L-arabinofuranosidase A"/>
    <property type="match status" value="1"/>
</dbReference>
<evidence type="ECO:0000256" key="6">
    <source>
        <dbReference type="SAM" id="SignalP"/>
    </source>
</evidence>
<dbReference type="Pfam" id="PF02018">
    <property type="entry name" value="CBM_4_9"/>
    <property type="match status" value="1"/>
</dbReference>
<protein>
    <recommendedName>
        <fullName evidence="3">non-reducing end alpha-L-arabinofuranosidase</fullName>
        <ecNumber evidence="3">3.2.1.55</ecNumber>
    </recommendedName>
</protein>
<keyword evidence="9" id="KW-1185">Reference proteome</keyword>
<dbReference type="Gene3D" id="3.20.20.80">
    <property type="entry name" value="Glycosidases"/>
    <property type="match status" value="1"/>
</dbReference>
<dbReference type="InterPro" id="IPR051563">
    <property type="entry name" value="Glycosyl_Hydrolase_51"/>
</dbReference>
<comment type="catalytic activity">
    <reaction evidence="1">
        <text>Hydrolysis of terminal non-reducing alpha-L-arabinofuranoside residues in alpha-L-arabinosides.</text>
        <dbReference type="EC" id="3.2.1.55"/>
    </reaction>
</comment>
<evidence type="ECO:0000259" key="7">
    <source>
        <dbReference type="SMART" id="SM00813"/>
    </source>
</evidence>
<dbReference type="FunFam" id="2.60.120.560:FF:000007">
    <property type="entry name" value="Alpha-N-arabinofuranosidase 1"/>
    <property type="match status" value="1"/>
</dbReference>
<dbReference type="InterPro" id="IPR013780">
    <property type="entry name" value="Glyco_hydro_b"/>
</dbReference>
<dbReference type="AlphaFoldDB" id="A0A561TNF8"/>
<dbReference type="SUPFAM" id="SSF51011">
    <property type="entry name" value="Glycosyl hydrolase domain"/>
    <property type="match status" value="1"/>
</dbReference>
<dbReference type="GO" id="GO:0046556">
    <property type="term" value="F:alpha-L-arabinofuranosidase activity"/>
    <property type="evidence" value="ECO:0007669"/>
    <property type="project" value="UniProtKB-EC"/>
</dbReference>
<dbReference type="EMBL" id="VIWV01000001">
    <property type="protein sequence ID" value="TWF88669.1"/>
    <property type="molecule type" value="Genomic_DNA"/>
</dbReference>
<comment type="similarity">
    <text evidence="2">Belongs to the glycosyl hydrolase 51 family.</text>
</comment>
<evidence type="ECO:0000313" key="8">
    <source>
        <dbReference type="EMBL" id="TWF88669.1"/>
    </source>
</evidence>
<evidence type="ECO:0000256" key="5">
    <source>
        <dbReference type="ARBA" id="ARBA00022801"/>
    </source>
</evidence>
<dbReference type="Gene3D" id="2.60.120.560">
    <property type="entry name" value="Exo-inulinase, domain 1"/>
    <property type="match status" value="1"/>
</dbReference>
<evidence type="ECO:0000313" key="9">
    <source>
        <dbReference type="Proteomes" id="UP000316603"/>
    </source>
</evidence>
<dbReference type="SUPFAM" id="SSF49899">
    <property type="entry name" value="Concanavalin A-like lectins/glucanases"/>
    <property type="match status" value="1"/>
</dbReference>